<organism evidence="4 5">
    <name type="scientific">Suipraeoptans intestinalis</name>
    <dbReference type="NCBI Taxonomy" id="2606628"/>
    <lineage>
        <taxon>Bacteria</taxon>
        <taxon>Bacillati</taxon>
        <taxon>Bacillota</taxon>
        <taxon>Clostridia</taxon>
        <taxon>Lachnospirales</taxon>
        <taxon>Lachnospiraceae</taxon>
        <taxon>Suipraeoptans</taxon>
    </lineage>
</organism>
<dbReference type="Gene3D" id="3.40.630.30">
    <property type="match status" value="1"/>
</dbReference>
<keyword evidence="2" id="KW-0012">Acyltransferase</keyword>
<dbReference type="Pfam" id="PF00583">
    <property type="entry name" value="Acetyltransf_1"/>
    <property type="match status" value="1"/>
</dbReference>
<dbReference type="Proteomes" id="UP000434409">
    <property type="component" value="Unassembled WGS sequence"/>
</dbReference>
<dbReference type="InterPro" id="IPR016181">
    <property type="entry name" value="Acyl_CoA_acyltransferase"/>
</dbReference>
<gene>
    <name evidence="4" type="ORF">FYJ34_07440</name>
</gene>
<dbReference type="InterPro" id="IPR017255">
    <property type="entry name" value="AcTrfase_GNAT_prd"/>
</dbReference>
<evidence type="ECO:0000256" key="1">
    <source>
        <dbReference type="ARBA" id="ARBA00022679"/>
    </source>
</evidence>
<name>A0A6N7UT50_9FIRM</name>
<dbReference type="SUPFAM" id="SSF55729">
    <property type="entry name" value="Acyl-CoA N-acyltransferases (Nat)"/>
    <property type="match status" value="1"/>
</dbReference>
<dbReference type="PANTHER" id="PTHR43420:SF12">
    <property type="entry name" value="N-ACETYLTRANSFERASE DOMAIN-CONTAINING PROTEIN"/>
    <property type="match status" value="1"/>
</dbReference>
<dbReference type="AlphaFoldDB" id="A0A6N7UT50"/>
<dbReference type="CDD" id="cd04301">
    <property type="entry name" value="NAT_SF"/>
    <property type="match status" value="1"/>
</dbReference>
<comment type="caution">
    <text evidence="4">The sequence shown here is derived from an EMBL/GenBank/DDBJ whole genome shotgun (WGS) entry which is preliminary data.</text>
</comment>
<evidence type="ECO:0000259" key="3">
    <source>
        <dbReference type="PROSITE" id="PS51186"/>
    </source>
</evidence>
<dbReference type="EMBL" id="VULY01000018">
    <property type="protein sequence ID" value="MSR94094.1"/>
    <property type="molecule type" value="Genomic_DNA"/>
</dbReference>
<feature type="domain" description="N-acetyltransferase" evidence="3">
    <location>
        <begin position="7"/>
        <end position="150"/>
    </location>
</feature>
<proteinExistence type="predicted"/>
<dbReference type="InterPro" id="IPR000182">
    <property type="entry name" value="GNAT_dom"/>
</dbReference>
<dbReference type="GO" id="GO:0016747">
    <property type="term" value="F:acyltransferase activity, transferring groups other than amino-acyl groups"/>
    <property type="evidence" value="ECO:0007669"/>
    <property type="project" value="InterPro"/>
</dbReference>
<evidence type="ECO:0000313" key="5">
    <source>
        <dbReference type="Proteomes" id="UP000434409"/>
    </source>
</evidence>
<protein>
    <submittedName>
        <fullName evidence="4">GNAT family N-acetyltransferase</fullName>
    </submittedName>
</protein>
<dbReference type="PROSITE" id="PS51186">
    <property type="entry name" value="GNAT"/>
    <property type="match status" value="1"/>
</dbReference>
<dbReference type="PANTHER" id="PTHR43420">
    <property type="entry name" value="ACETYLTRANSFERASE"/>
    <property type="match status" value="1"/>
</dbReference>
<dbReference type="PIRSF" id="PIRSF037663">
    <property type="entry name" value="Acetyltransf_GNAT_prd"/>
    <property type="match status" value="1"/>
</dbReference>
<evidence type="ECO:0000256" key="2">
    <source>
        <dbReference type="ARBA" id="ARBA00023315"/>
    </source>
</evidence>
<keyword evidence="5" id="KW-1185">Reference proteome</keyword>
<reference evidence="4 5" key="1">
    <citation type="submission" date="2019-08" db="EMBL/GenBank/DDBJ databases">
        <title>In-depth cultivation of the pig gut microbiome towards novel bacterial diversity and tailored functional studies.</title>
        <authorList>
            <person name="Wylensek D."/>
            <person name="Hitch T.C.A."/>
            <person name="Clavel T."/>
        </authorList>
    </citation>
    <scope>NUCLEOTIDE SEQUENCE [LARGE SCALE GENOMIC DNA]</scope>
    <source>
        <strain evidence="4 5">68-1-5</strain>
    </source>
</reference>
<dbReference type="InterPro" id="IPR050680">
    <property type="entry name" value="YpeA/RimI_acetyltransf"/>
</dbReference>
<sequence length="150" mass="17281">MIQEASMDIFVVTETEEKRKVIEKLDHVFPRGLVRRDNYEEIFGKIDNYAIFIGAYENDEPVGYAAIYANDMEGKIAFITMIGVLENMQGKHVGSTLMKRCVEESQKCGMNAIRLEVLNTNTKAIDFYHHSGFEFEKKCSDDSNHLIKRF</sequence>
<evidence type="ECO:0000313" key="4">
    <source>
        <dbReference type="EMBL" id="MSR94094.1"/>
    </source>
</evidence>
<accession>A0A6N7UT50</accession>
<keyword evidence="1 4" id="KW-0808">Transferase</keyword>